<organism evidence="3 4">
    <name type="scientific">Clupea harengus</name>
    <name type="common">Atlantic herring</name>
    <dbReference type="NCBI Taxonomy" id="7950"/>
    <lineage>
        <taxon>Eukaryota</taxon>
        <taxon>Metazoa</taxon>
        <taxon>Chordata</taxon>
        <taxon>Craniata</taxon>
        <taxon>Vertebrata</taxon>
        <taxon>Euteleostomi</taxon>
        <taxon>Actinopterygii</taxon>
        <taxon>Neopterygii</taxon>
        <taxon>Teleostei</taxon>
        <taxon>Clupei</taxon>
        <taxon>Clupeiformes</taxon>
        <taxon>Clupeoidei</taxon>
        <taxon>Clupeidae</taxon>
        <taxon>Clupea</taxon>
    </lineage>
</organism>
<sequence>MSAFISCMGFLSLLLLLSMSQYNLFTWVNPTNVHKTLMEMFHHNNSKTSSPASGGEDARIWAIWVPSPSLQEPGELTERDWWRSILEVLRIHKIKRWTMEEEGLLDHVWEKFKILFRHTYPAKAMQAVANNKGRTKITPSSKISSGCIWPWFIAFVIACIWKWRRTSTTEITTMEALSEQLNAQSDDLERMLELLQQIQEHLEHLEKRCNTVRPSRRRRAQKVTRIVFSSDSSTSSR</sequence>
<proteinExistence type="predicted"/>
<evidence type="ECO:0000256" key="2">
    <source>
        <dbReference type="SAM" id="SignalP"/>
    </source>
</evidence>
<feature type="signal peptide" evidence="2">
    <location>
        <begin position="1"/>
        <end position="20"/>
    </location>
</feature>
<name>A0A8M1K942_CLUHA</name>
<evidence type="ECO:0000313" key="3">
    <source>
        <dbReference type="Proteomes" id="UP000515152"/>
    </source>
</evidence>
<keyword evidence="3" id="KW-1185">Reference proteome</keyword>
<gene>
    <name evidence="4" type="primary">LOC122128657</name>
</gene>
<evidence type="ECO:0000313" key="4">
    <source>
        <dbReference type="RefSeq" id="XP_042559015.1"/>
    </source>
</evidence>
<dbReference type="Proteomes" id="UP000515152">
    <property type="component" value="Chromosome 22"/>
</dbReference>
<reference evidence="4" key="1">
    <citation type="submission" date="2025-08" db="UniProtKB">
        <authorList>
            <consortium name="RefSeq"/>
        </authorList>
    </citation>
    <scope>IDENTIFICATION</scope>
</reference>
<dbReference type="KEGG" id="char:122128657"/>
<evidence type="ECO:0000256" key="1">
    <source>
        <dbReference type="SAM" id="Coils"/>
    </source>
</evidence>
<dbReference type="RefSeq" id="XP_042559015.1">
    <property type="nucleotide sequence ID" value="XM_042703081.1"/>
</dbReference>
<keyword evidence="1" id="KW-0175">Coiled coil</keyword>
<feature type="chain" id="PRO_5035446485" evidence="2">
    <location>
        <begin position="21"/>
        <end position="237"/>
    </location>
</feature>
<keyword evidence="2" id="KW-0732">Signal</keyword>
<dbReference type="OrthoDB" id="10492824at2759"/>
<protein>
    <submittedName>
        <fullName evidence="4">Uncharacterized protein LOC122128657</fullName>
    </submittedName>
</protein>
<dbReference type="AlphaFoldDB" id="A0A8M1K942"/>
<dbReference type="GeneID" id="122128657"/>
<feature type="coiled-coil region" evidence="1">
    <location>
        <begin position="171"/>
        <end position="208"/>
    </location>
</feature>
<accession>A0A8M1K942</accession>